<organism evidence="2 3">
    <name type="scientific">Mycobacterium kubicae</name>
    <dbReference type="NCBI Taxonomy" id="120959"/>
    <lineage>
        <taxon>Bacteria</taxon>
        <taxon>Bacillati</taxon>
        <taxon>Actinomycetota</taxon>
        <taxon>Actinomycetes</taxon>
        <taxon>Mycobacteriales</taxon>
        <taxon>Mycobacteriaceae</taxon>
        <taxon>Mycobacterium</taxon>
        <taxon>Mycobacterium simiae complex</taxon>
    </lineage>
</organism>
<sequence length="215" mass="23646">MMIDDLPLRWIVTGLFVLSGAGFAVAVNRRSVASVLSHGLHLVMAVAMAAMAWPQGLRLPTTVPEILFLAAALWFVMTALLTARVVKQRVVGGYNALTMLAMVWMYAVVPGHGLTDALGAGQHHHHHHPQAPDMDLSGMEVQPDDTWPAWIDLGNWAWTAIFVVAAVVWVYRFVTQRRTGRRRRAGAWRKSLNTAVQAMMALGMAIMFAITLLLA</sequence>
<feature type="transmembrane region" description="Helical" evidence="1">
    <location>
        <begin position="66"/>
        <end position="83"/>
    </location>
</feature>
<keyword evidence="1" id="KW-1133">Transmembrane helix</keyword>
<comment type="caution">
    <text evidence="2">The sequence shown here is derived from an EMBL/GenBank/DDBJ whole genome shotgun (WGS) entry which is preliminary data.</text>
</comment>
<feature type="transmembrane region" description="Helical" evidence="1">
    <location>
        <begin position="6"/>
        <end position="28"/>
    </location>
</feature>
<dbReference type="EMBL" id="BLKU01000001">
    <property type="protein sequence ID" value="GFG62671.1"/>
    <property type="molecule type" value="Genomic_DNA"/>
</dbReference>
<keyword evidence="1" id="KW-0472">Membrane</keyword>
<proteinExistence type="predicted"/>
<feature type="transmembrane region" description="Helical" evidence="1">
    <location>
        <begin position="35"/>
        <end position="54"/>
    </location>
</feature>
<dbReference type="InterPro" id="IPR033458">
    <property type="entry name" value="DUF5134"/>
</dbReference>
<feature type="transmembrane region" description="Helical" evidence="1">
    <location>
        <begin position="90"/>
        <end position="109"/>
    </location>
</feature>
<dbReference type="Proteomes" id="UP000465306">
    <property type="component" value="Unassembled WGS sequence"/>
</dbReference>
<keyword evidence="1" id="KW-0812">Transmembrane</keyword>
<evidence type="ECO:0000313" key="3">
    <source>
        <dbReference type="Proteomes" id="UP000465306"/>
    </source>
</evidence>
<accession>A0ABQ1BG19</accession>
<dbReference type="Pfam" id="PF17197">
    <property type="entry name" value="DUF5134"/>
    <property type="match status" value="1"/>
</dbReference>
<gene>
    <name evidence="2" type="ORF">MKUB_01610</name>
</gene>
<keyword evidence="3" id="KW-1185">Reference proteome</keyword>
<evidence type="ECO:0000313" key="2">
    <source>
        <dbReference type="EMBL" id="GFG62671.1"/>
    </source>
</evidence>
<evidence type="ECO:0000256" key="1">
    <source>
        <dbReference type="SAM" id="Phobius"/>
    </source>
</evidence>
<reference evidence="2 3" key="1">
    <citation type="journal article" date="2019" name="Emerg. Microbes Infect.">
        <title>Comprehensive subspecies identification of 175 nontuberculous mycobacteria species based on 7547 genomic profiles.</title>
        <authorList>
            <person name="Matsumoto Y."/>
            <person name="Kinjo T."/>
            <person name="Motooka D."/>
            <person name="Nabeya D."/>
            <person name="Jung N."/>
            <person name="Uechi K."/>
            <person name="Horii T."/>
            <person name="Iida T."/>
            <person name="Fujita J."/>
            <person name="Nakamura S."/>
        </authorList>
    </citation>
    <scope>NUCLEOTIDE SEQUENCE [LARGE SCALE GENOMIC DNA]</scope>
    <source>
        <strain evidence="2 3">JCM 13573</strain>
    </source>
</reference>
<feature type="transmembrane region" description="Helical" evidence="1">
    <location>
        <begin position="156"/>
        <end position="174"/>
    </location>
</feature>
<name>A0ABQ1BG19_9MYCO</name>
<feature type="transmembrane region" description="Helical" evidence="1">
    <location>
        <begin position="195"/>
        <end position="214"/>
    </location>
</feature>
<protein>
    <submittedName>
        <fullName evidence="2">DUF5134 domain-containing protein</fullName>
    </submittedName>
</protein>